<dbReference type="InterPro" id="IPR029016">
    <property type="entry name" value="GAF-like_dom_sf"/>
</dbReference>
<protein>
    <submittedName>
        <fullName evidence="5">EAL domain-containing protein</fullName>
    </submittedName>
</protein>
<evidence type="ECO:0000259" key="4">
    <source>
        <dbReference type="PROSITE" id="PS50887"/>
    </source>
</evidence>
<dbReference type="SUPFAM" id="SSF55073">
    <property type="entry name" value="Nucleotide cyclase"/>
    <property type="match status" value="1"/>
</dbReference>
<feature type="region of interest" description="Disordered" evidence="1">
    <location>
        <begin position="1"/>
        <end position="32"/>
    </location>
</feature>
<dbReference type="PROSITE" id="PS50883">
    <property type="entry name" value="EAL"/>
    <property type="match status" value="1"/>
</dbReference>
<accession>A0A346A185</accession>
<dbReference type="SUPFAM" id="SSF55785">
    <property type="entry name" value="PYP-like sensor domain (PAS domain)"/>
    <property type="match status" value="1"/>
</dbReference>
<name>A0A346A185_9HYPH</name>
<dbReference type="GO" id="GO:0003824">
    <property type="term" value="F:catalytic activity"/>
    <property type="evidence" value="ECO:0007669"/>
    <property type="project" value="UniProtKB-ARBA"/>
</dbReference>
<dbReference type="InterPro" id="IPR001610">
    <property type="entry name" value="PAC"/>
</dbReference>
<dbReference type="InterPro" id="IPR029787">
    <property type="entry name" value="Nucleotide_cyclase"/>
</dbReference>
<dbReference type="FunFam" id="3.30.70.270:FF:000001">
    <property type="entry name" value="Diguanylate cyclase domain protein"/>
    <property type="match status" value="1"/>
</dbReference>
<feature type="compositionally biased region" description="Polar residues" evidence="1">
    <location>
        <begin position="16"/>
        <end position="26"/>
    </location>
</feature>
<dbReference type="Pfam" id="PF00563">
    <property type="entry name" value="EAL"/>
    <property type="match status" value="1"/>
</dbReference>
<feature type="domain" description="EAL" evidence="3">
    <location>
        <begin position="505"/>
        <end position="760"/>
    </location>
</feature>
<dbReference type="NCBIfam" id="TIGR00254">
    <property type="entry name" value="GGDEF"/>
    <property type="match status" value="1"/>
</dbReference>
<dbReference type="SUPFAM" id="SSF141868">
    <property type="entry name" value="EAL domain-like"/>
    <property type="match status" value="1"/>
</dbReference>
<keyword evidence="6" id="KW-1185">Reference proteome</keyword>
<dbReference type="InterPro" id="IPR035965">
    <property type="entry name" value="PAS-like_dom_sf"/>
</dbReference>
<dbReference type="CDD" id="cd01949">
    <property type="entry name" value="GGDEF"/>
    <property type="match status" value="1"/>
</dbReference>
<evidence type="ECO:0000313" key="5">
    <source>
        <dbReference type="EMBL" id="AXK82932.1"/>
    </source>
</evidence>
<dbReference type="Pfam" id="PF00990">
    <property type="entry name" value="GGDEF"/>
    <property type="match status" value="1"/>
</dbReference>
<dbReference type="SUPFAM" id="SSF55781">
    <property type="entry name" value="GAF domain-like"/>
    <property type="match status" value="1"/>
</dbReference>
<dbReference type="InterPro" id="IPR001633">
    <property type="entry name" value="EAL_dom"/>
</dbReference>
<dbReference type="AlphaFoldDB" id="A0A346A185"/>
<dbReference type="SMART" id="SM00267">
    <property type="entry name" value="GGDEF"/>
    <property type="match status" value="1"/>
</dbReference>
<reference evidence="5 6" key="1">
    <citation type="submission" date="2018-07" db="EMBL/GenBank/DDBJ databases">
        <authorList>
            <person name="Quirk P.G."/>
            <person name="Krulwich T.A."/>
        </authorList>
    </citation>
    <scope>NUCLEOTIDE SEQUENCE [LARGE SCALE GENOMIC DNA]</scope>
    <source>
        <strain evidence="5 6">CC-BB4</strain>
    </source>
</reference>
<evidence type="ECO:0000259" key="2">
    <source>
        <dbReference type="PROSITE" id="PS50113"/>
    </source>
</evidence>
<dbReference type="Proteomes" id="UP000254889">
    <property type="component" value="Chromosome"/>
</dbReference>
<dbReference type="SMART" id="SM00052">
    <property type="entry name" value="EAL"/>
    <property type="match status" value="1"/>
</dbReference>
<dbReference type="RefSeq" id="WP_115693311.1">
    <property type="nucleotide sequence ID" value="NZ_CP031417.1"/>
</dbReference>
<dbReference type="InterPro" id="IPR000700">
    <property type="entry name" value="PAS-assoc_C"/>
</dbReference>
<dbReference type="InterPro" id="IPR052155">
    <property type="entry name" value="Biofilm_reg_signaling"/>
</dbReference>
<dbReference type="NCBIfam" id="TIGR00229">
    <property type="entry name" value="sensory_box"/>
    <property type="match status" value="1"/>
</dbReference>
<dbReference type="InterPro" id="IPR000160">
    <property type="entry name" value="GGDEF_dom"/>
</dbReference>
<feature type="domain" description="GGDEF" evidence="4">
    <location>
        <begin position="363"/>
        <end position="496"/>
    </location>
</feature>
<proteinExistence type="predicted"/>
<dbReference type="OrthoDB" id="9814202at2"/>
<dbReference type="PANTHER" id="PTHR44757:SF2">
    <property type="entry name" value="BIOFILM ARCHITECTURE MAINTENANCE PROTEIN MBAA"/>
    <property type="match status" value="1"/>
</dbReference>
<dbReference type="PROSITE" id="PS50887">
    <property type="entry name" value="GGDEF"/>
    <property type="match status" value="1"/>
</dbReference>
<dbReference type="CDD" id="cd01948">
    <property type="entry name" value="EAL"/>
    <property type="match status" value="1"/>
</dbReference>
<dbReference type="PROSITE" id="PS50113">
    <property type="entry name" value="PAC"/>
    <property type="match status" value="1"/>
</dbReference>
<dbReference type="Gene3D" id="3.30.450.40">
    <property type="match status" value="1"/>
</dbReference>
<gene>
    <name evidence="5" type="ORF">DW352_21855</name>
</gene>
<feature type="domain" description="PAC" evidence="2">
    <location>
        <begin position="279"/>
        <end position="331"/>
    </location>
</feature>
<evidence type="ECO:0000313" key="6">
    <source>
        <dbReference type="Proteomes" id="UP000254889"/>
    </source>
</evidence>
<dbReference type="SMART" id="SM00086">
    <property type="entry name" value="PAC"/>
    <property type="match status" value="1"/>
</dbReference>
<dbReference type="InterPro" id="IPR000014">
    <property type="entry name" value="PAS"/>
</dbReference>
<sequence length="771" mass="84925">MSNDDAGNGDPPRLTNRGSAAHNQGPGTPCRDANTIQAAIKQCLMVLTRSSTEPVIPSICTLFGDALRASQITLFQNIAGENDRLKPERRYVWRASDLTHDEIVCVLPRLDTTLAGVSARLAQGETIAIESDAFDGARQGPAHERAGPAVLIPVFVDDKWWGEVEIDRPRDNRPWSTIESEACELFGTLVGAAVVRARTVKELADAARVIDNSATILFRISAQKPYAISYVSPNITHYGYSVEEFLESPQRYLELTHPEDRPRALANMDRIATGPTTSATADLRLRASDGRYLWFEVRMSAVRDINGLVTEIEGLAIDIDRRKATDSYIVHFRSTDQLTGLPNRTAFLDEVRHAFAAAKRGAKPFSILYIDLDHFKDVNDVLGHSKGDALLKMVAVRLQGAVRTGDIVARLGGDEFGVLQLDIADPSDAGALASRVLRELAQPPYDLGTQVEVTASIGIAFFDRSIVGPEEMIKHADVALYRAKDAGRNQFHFHSEALDIAVIERVTMAADLRLGLERGELELYYQPQVDIDTNRIVGLEALARWRHPKLGLLLPSHFIPVAEKSGTIVPLGRWVIEQVCRQIRAWQSEKLSPPRIALNVSAVQMNGSPEFDAEIMHILAQWNIDPSAVALELTESVLMATTPEHRDIINRLNRLGIAIAIDDFGTGYSSLGYLRAYRVSQIKIAQEFIRNIATESGDLAIVRAAISLARELGIDVIAEGVESSAQLALLKQAGCRYVQGFYFSPPRQADELIALLRRGTITTVAQNERPD</sequence>
<dbReference type="Gene3D" id="3.20.20.450">
    <property type="entry name" value="EAL domain"/>
    <property type="match status" value="1"/>
</dbReference>
<dbReference type="KEGG" id="ptaw:DW352_21855"/>
<evidence type="ECO:0000256" key="1">
    <source>
        <dbReference type="SAM" id="MobiDB-lite"/>
    </source>
</evidence>
<evidence type="ECO:0000259" key="3">
    <source>
        <dbReference type="PROSITE" id="PS50883"/>
    </source>
</evidence>
<dbReference type="Pfam" id="PF08447">
    <property type="entry name" value="PAS_3"/>
    <property type="match status" value="1"/>
</dbReference>
<dbReference type="InterPro" id="IPR035919">
    <property type="entry name" value="EAL_sf"/>
</dbReference>
<dbReference type="Gene3D" id="3.30.450.20">
    <property type="entry name" value="PAS domain"/>
    <property type="match status" value="1"/>
</dbReference>
<dbReference type="CDD" id="cd00130">
    <property type="entry name" value="PAS"/>
    <property type="match status" value="1"/>
</dbReference>
<dbReference type="Gene3D" id="3.30.70.270">
    <property type="match status" value="1"/>
</dbReference>
<dbReference type="PANTHER" id="PTHR44757">
    <property type="entry name" value="DIGUANYLATE CYCLASE DGCP"/>
    <property type="match status" value="1"/>
</dbReference>
<organism evidence="5 6">
    <name type="scientific">Pseudolabrys taiwanensis</name>
    <dbReference type="NCBI Taxonomy" id="331696"/>
    <lineage>
        <taxon>Bacteria</taxon>
        <taxon>Pseudomonadati</taxon>
        <taxon>Pseudomonadota</taxon>
        <taxon>Alphaproteobacteria</taxon>
        <taxon>Hyphomicrobiales</taxon>
        <taxon>Xanthobacteraceae</taxon>
        <taxon>Pseudolabrys</taxon>
    </lineage>
</organism>
<dbReference type="InterPro" id="IPR043128">
    <property type="entry name" value="Rev_trsase/Diguanyl_cyclase"/>
</dbReference>
<dbReference type="InterPro" id="IPR013655">
    <property type="entry name" value="PAS_fold_3"/>
</dbReference>
<dbReference type="EMBL" id="CP031417">
    <property type="protein sequence ID" value="AXK82932.1"/>
    <property type="molecule type" value="Genomic_DNA"/>
</dbReference>